<protein>
    <submittedName>
        <fullName evidence="1">Uncharacterized protein</fullName>
    </submittedName>
</protein>
<dbReference type="PANTHER" id="PTHR47290">
    <property type="entry name" value="RING FINGER PROTEIN"/>
    <property type="match status" value="1"/>
</dbReference>
<dbReference type="AlphaFoldDB" id="A0A1J7HLK3"/>
<gene>
    <name evidence="1" type="ORF">TanjilG_11948</name>
</gene>
<name>A0A1J7HLK3_LUPAN</name>
<sequence length="75" mass="8774">MTIRLLLKYLVSKLRVENESEIEITCRGQQLLPFLTLQHVRDNIWTLRDTTRTLLSDSSSTMDHVMVLHYGRSIS</sequence>
<proteinExistence type="predicted"/>
<organism evidence="1 2">
    <name type="scientific">Lupinus angustifolius</name>
    <name type="common">Narrow-leaved blue lupine</name>
    <dbReference type="NCBI Taxonomy" id="3871"/>
    <lineage>
        <taxon>Eukaryota</taxon>
        <taxon>Viridiplantae</taxon>
        <taxon>Streptophyta</taxon>
        <taxon>Embryophyta</taxon>
        <taxon>Tracheophyta</taxon>
        <taxon>Spermatophyta</taxon>
        <taxon>Magnoliopsida</taxon>
        <taxon>eudicotyledons</taxon>
        <taxon>Gunneridae</taxon>
        <taxon>Pentapetalae</taxon>
        <taxon>rosids</taxon>
        <taxon>fabids</taxon>
        <taxon>Fabales</taxon>
        <taxon>Fabaceae</taxon>
        <taxon>Papilionoideae</taxon>
        <taxon>50 kb inversion clade</taxon>
        <taxon>genistoids sensu lato</taxon>
        <taxon>core genistoids</taxon>
        <taxon>Genisteae</taxon>
        <taxon>Lupinus</taxon>
    </lineage>
</organism>
<dbReference type="STRING" id="3871.A0A1J7HLK3"/>
<dbReference type="Gramene" id="OIW07314">
    <property type="protein sequence ID" value="OIW07314"/>
    <property type="gene ID" value="TanjilG_11948"/>
</dbReference>
<dbReference type="OMA" id="STADHIM"/>
<dbReference type="PANTHER" id="PTHR47290:SF4">
    <property type="entry name" value="RING FINGER PROTEIN"/>
    <property type="match status" value="1"/>
</dbReference>
<evidence type="ECO:0000313" key="2">
    <source>
        <dbReference type="Proteomes" id="UP000188354"/>
    </source>
</evidence>
<dbReference type="Gene3D" id="3.10.20.90">
    <property type="entry name" value="Phosphatidylinositol 3-kinase Catalytic Subunit, Chain A, domain 1"/>
    <property type="match status" value="1"/>
</dbReference>
<dbReference type="InterPro" id="IPR044171">
    <property type="entry name" value="LAX2-like"/>
</dbReference>
<reference evidence="1 2" key="1">
    <citation type="journal article" date="2017" name="Plant Biotechnol. J.">
        <title>A comprehensive draft genome sequence for lupin (Lupinus angustifolius), an emerging health food: insights into plant-microbe interactions and legume evolution.</title>
        <authorList>
            <person name="Hane J.K."/>
            <person name="Ming Y."/>
            <person name="Kamphuis L.G."/>
            <person name="Nelson M.N."/>
            <person name="Garg G."/>
            <person name="Atkins C.A."/>
            <person name="Bayer P.E."/>
            <person name="Bravo A."/>
            <person name="Bringans S."/>
            <person name="Cannon S."/>
            <person name="Edwards D."/>
            <person name="Foley R."/>
            <person name="Gao L.L."/>
            <person name="Harrison M.J."/>
            <person name="Huang W."/>
            <person name="Hurgobin B."/>
            <person name="Li S."/>
            <person name="Liu C.W."/>
            <person name="McGrath A."/>
            <person name="Morahan G."/>
            <person name="Murray J."/>
            <person name="Weller J."/>
            <person name="Jian J."/>
            <person name="Singh K.B."/>
        </authorList>
    </citation>
    <scope>NUCLEOTIDE SEQUENCE [LARGE SCALE GENOMIC DNA]</scope>
    <source>
        <strain evidence="2">cv. Tanjil</strain>
        <tissue evidence="1">Whole plant</tissue>
    </source>
</reference>
<dbReference type="Proteomes" id="UP000188354">
    <property type="component" value="Chromosome LG08"/>
</dbReference>
<dbReference type="EMBL" id="CM007368">
    <property type="protein sequence ID" value="OIW07314.1"/>
    <property type="molecule type" value="Genomic_DNA"/>
</dbReference>
<evidence type="ECO:0000313" key="1">
    <source>
        <dbReference type="EMBL" id="OIW07314.1"/>
    </source>
</evidence>
<accession>A0A1J7HLK3</accession>
<keyword evidence="2" id="KW-1185">Reference proteome</keyword>